<gene>
    <name evidence="2" type="ORF">JDV02_007741</name>
</gene>
<sequence>MDPDSEGNYSAEKEDPARESFEPDEDVKAEDDDFVPETCSEYRTSDDEGSNVGDSDEVRGALSSGHDARQRPSLKRRAEDNPAFRPFKRQRGTINLAYLELLNRDIDDAAHRACLDDEVDLPDTQIGLTIWSPLEKRQFFEALSRCGRHHTAQIAAHVGSKSVVEVQHYINFLQDAHQRRRLYDRRAFLATAEYPAAVELSQQCCHAQEEAADAVSLKQEQRESQREEQKWGADWDVTPDVAVRLDRGDSRPPPSFSQLFHTSRWLRLSQRFFMNSTIPNSNWHHIDDVPPSMWATAFDDFHSLAVSVTRRLVQATLFISMSRIRAKRELVPKTRSFVRRKDAEAAVASLAMPANARHLWMKSARRLRLDVYEEPPLDRDDEGEENPMSYDEVERALGDGRPEATTGQPGYKQESGSEEEEEEEEEEAEDEDEDEEMSSQNAEDWDIDREANEILWYSAADLRDVAGTRQALRVRIATERRQQEQADRFDEHASARAEMDMWEVLQRRPPMEMPRVQDPGRLERSNLDVESVYPLRRDWAEQFKYRSEWEAQTE</sequence>
<feature type="compositionally biased region" description="Basic and acidic residues" evidence="1">
    <location>
        <begin position="11"/>
        <end position="21"/>
    </location>
</feature>
<dbReference type="OrthoDB" id="2240312at2759"/>
<dbReference type="InterPro" id="IPR001005">
    <property type="entry name" value="SANT/Myb"/>
</dbReference>
<dbReference type="AlphaFoldDB" id="A0A9Q8VCL8"/>
<dbReference type="Proteomes" id="UP000829364">
    <property type="component" value="Chromosome 7"/>
</dbReference>
<protein>
    <recommendedName>
        <fullName evidence="4">Homeodomain-like protein</fullName>
    </recommendedName>
</protein>
<feature type="region of interest" description="Disordered" evidence="1">
    <location>
        <begin position="398"/>
        <end position="447"/>
    </location>
</feature>
<dbReference type="GO" id="GO:0001181">
    <property type="term" value="F:RNA polymerase I general transcription initiation factor activity"/>
    <property type="evidence" value="ECO:0007669"/>
    <property type="project" value="TreeGrafter"/>
</dbReference>
<evidence type="ECO:0000313" key="3">
    <source>
        <dbReference type="Proteomes" id="UP000829364"/>
    </source>
</evidence>
<keyword evidence="3" id="KW-1185">Reference proteome</keyword>
<dbReference type="PANTHER" id="PTHR28079:SF1">
    <property type="entry name" value="RNA POLYMERASE I-SPECIFIC TRANSCRIPTION INITIATION FACTOR RRN5"/>
    <property type="match status" value="1"/>
</dbReference>
<evidence type="ECO:0000313" key="2">
    <source>
        <dbReference type="EMBL" id="UNI21785.1"/>
    </source>
</evidence>
<proteinExistence type="predicted"/>
<dbReference type="RefSeq" id="XP_047845266.1">
    <property type="nucleotide sequence ID" value="XM_047989267.1"/>
</dbReference>
<feature type="compositionally biased region" description="Acidic residues" evidence="1">
    <location>
        <begin position="22"/>
        <end position="35"/>
    </location>
</feature>
<feature type="region of interest" description="Disordered" evidence="1">
    <location>
        <begin position="1"/>
        <end position="86"/>
    </location>
</feature>
<dbReference type="InterPro" id="IPR009057">
    <property type="entry name" value="Homeodomain-like_sf"/>
</dbReference>
<dbReference type="KEGG" id="ptkz:JDV02_007741"/>
<organism evidence="2 3">
    <name type="scientific">Purpureocillium takamizusanense</name>
    <dbReference type="NCBI Taxonomy" id="2060973"/>
    <lineage>
        <taxon>Eukaryota</taxon>
        <taxon>Fungi</taxon>
        <taxon>Dikarya</taxon>
        <taxon>Ascomycota</taxon>
        <taxon>Pezizomycotina</taxon>
        <taxon>Sordariomycetes</taxon>
        <taxon>Hypocreomycetidae</taxon>
        <taxon>Hypocreales</taxon>
        <taxon>Ophiocordycipitaceae</taxon>
        <taxon>Purpureocillium</taxon>
    </lineage>
</organism>
<dbReference type="PANTHER" id="PTHR28079">
    <property type="entry name" value="RNA POLYMERASE I-SPECIFIC TRANSCRIPTION INITIATION FACTOR RRN5"/>
    <property type="match status" value="1"/>
</dbReference>
<dbReference type="GO" id="GO:0042790">
    <property type="term" value="P:nucleolar large rRNA transcription by RNA polymerase I"/>
    <property type="evidence" value="ECO:0007669"/>
    <property type="project" value="InterPro"/>
</dbReference>
<dbReference type="Gene3D" id="1.10.10.60">
    <property type="entry name" value="Homeodomain-like"/>
    <property type="match status" value="1"/>
</dbReference>
<feature type="compositionally biased region" description="Acidic residues" evidence="1">
    <location>
        <begin position="416"/>
        <end position="447"/>
    </location>
</feature>
<evidence type="ECO:0000256" key="1">
    <source>
        <dbReference type="SAM" id="MobiDB-lite"/>
    </source>
</evidence>
<dbReference type="GO" id="GO:0000500">
    <property type="term" value="C:RNA polymerase I upstream activating factor complex"/>
    <property type="evidence" value="ECO:0007669"/>
    <property type="project" value="InterPro"/>
</dbReference>
<dbReference type="CDD" id="cd00167">
    <property type="entry name" value="SANT"/>
    <property type="match status" value="1"/>
</dbReference>
<dbReference type="EMBL" id="CP086360">
    <property type="protein sequence ID" value="UNI21785.1"/>
    <property type="molecule type" value="Genomic_DNA"/>
</dbReference>
<dbReference type="InterPro" id="IPR039601">
    <property type="entry name" value="Rrn5"/>
</dbReference>
<dbReference type="SUPFAM" id="SSF46689">
    <property type="entry name" value="Homeodomain-like"/>
    <property type="match status" value="1"/>
</dbReference>
<accession>A0A9Q8VCL8</accession>
<dbReference type="GO" id="GO:0000182">
    <property type="term" value="F:rDNA binding"/>
    <property type="evidence" value="ECO:0007669"/>
    <property type="project" value="TreeGrafter"/>
</dbReference>
<reference evidence="2" key="1">
    <citation type="submission" date="2021-11" db="EMBL/GenBank/DDBJ databases">
        <title>Purpureocillium_takamizusanense_genome.</title>
        <authorList>
            <person name="Nguyen N.-H."/>
        </authorList>
    </citation>
    <scope>NUCLEOTIDE SEQUENCE</scope>
    <source>
        <strain evidence="2">PT3</strain>
    </source>
</reference>
<feature type="compositionally biased region" description="Basic and acidic residues" evidence="1">
    <location>
        <begin position="66"/>
        <end position="82"/>
    </location>
</feature>
<dbReference type="GeneID" id="72069689"/>
<name>A0A9Q8VCL8_9HYPO</name>
<evidence type="ECO:0008006" key="4">
    <source>
        <dbReference type="Google" id="ProtNLM"/>
    </source>
</evidence>
<dbReference type="GO" id="GO:0006361">
    <property type="term" value="P:transcription initiation at RNA polymerase I promoter"/>
    <property type="evidence" value="ECO:0007669"/>
    <property type="project" value="TreeGrafter"/>
</dbReference>